<accession>A0A7U2F9K4</accession>
<protein>
    <submittedName>
        <fullName evidence="1">Uncharacterized protein</fullName>
    </submittedName>
</protein>
<proteinExistence type="predicted"/>
<keyword evidence="2" id="KW-1185">Reference proteome</keyword>
<gene>
    <name evidence="1" type="ORF">JI435_436510</name>
</gene>
<name>A0A7U2F9K4_PHANO</name>
<dbReference type="Proteomes" id="UP000663193">
    <property type="component" value="Chromosome 9"/>
</dbReference>
<sequence length="109" mass="11880">MQIVLGTSSLSSFRLCQINAQARDFALPSESSPRFWRVDPPTGIVSCIIRDIIIGNFDINGILRRAGGSRRHGSDFAQWGHRCVVVGSVLEAAFTAAFLNSEASESLRV</sequence>
<evidence type="ECO:0000313" key="2">
    <source>
        <dbReference type="Proteomes" id="UP000663193"/>
    </source>
</evidence>
<dbReference type="VEuPathDB" id="FungiDB:JI435_436510"/>
<reference evidence="2" key="1">
    <citation type="journal article" date="2021" name="BMC Genomics">
        <title>Chromosome-level genome assembly and manually-curated proteome of model necrotroph Parastagonospora nodorum Sn15 reveals a genome-wide trove of candidate effector homologs, and redundancy of virulence-related functions within an accessory chromosome.</title>
        <authorList>
            <person name="Bertazzoni S."/>
            <person name="Jones D.A.B."/>
            <person name="Phan H.T."/>
            <person name="Tan K.-C."/>
            <person name="Hane J.K."/>
        </authorList>
    </citation>
    <scope>NUCLEOTIDE SEQUENCE [LARGE SCALE GENOMIC DNA]</scope>
    <source>
        <strain evidence="2">SN15 / ATCC MYA-4574 / FGSC 10173)</strain>
    </source>
</reference>
<dbReference type="AlphaFoldDB" id="A0A7U2F9K4"/>
<evidence type="ECO:0000313" key="1">
    <source>
        <dbReference type="EMBL" id="QRC98929.1"/>
    </source>
</evidence>
<dbReference type="EMBL" id="CP069031">
    <property type="protein sequence ID" value="QRC98929.1"/>
    <property type="molecule type" value="Genomic_DNA"/>
</dbReference>
<organism evidence="1 2">
    <name type="scientific">Phaeosphaeria nodorum (strain SN15 / ATCC MYA-4574 / FGSC 10173)</name>
    <name type="common">Glume blotch fungus</name>
    <name type="synonym">Parastagonospora nodorum</name>
    <dbReference type="NCBI Taxonomy" id="321614"/>
    <lineage>
        <taxon>Eukaryota</taxon>
        <taxon>Fungi</taxon>
        <taxon>Dikarya</taxon>
        <taxon>Ascomycota</taxon>
        <taxon>Pezizomycotina</taxon>
        <taxon>Dothideomycetes</taxon>
        <taxon>Pleosporomycetidae</taxon>
        <taxon>Pleosporales</taxon>
        <taxon>Pleosporineae</taxon>
        <taxon>Phaeosphaeriaceae</taxon>
        <taxon>Parastagonospora</taxon>
    </lineage>
</organism>